<dbReference type="Proteomes" id="UP000061432">
    <property type="component" value="Plasmid pMaq22A_2p"/>
</dbReference>
<proteinExistence type="predicted"/>
<dbReference type="EMBL" id="AP014706">
    <property type="protein sequence ID" value="BAQ50251.1"/>
    <property type="molecule type" value="Genomic_DNA"/>
</dbReference>
<gene>
    <name evidence="2" type="ORF">Maq22A_2p42610</name>
</gene>
<dbReference type="AlphaFoldDB" id="A0A0C6FC39"/>
<evidence type="ECO:0000256" key="1">
    <source>
        <dbReference type="SAM" id="MobiDB-lite"/>
    </source>
</evidence>
<evidence type="ECO:0000313" key="2">
    <source>
        <dbReference type="EMBL" id="BAQ50251.1"/>
    </source>
</evidence>
<organism evidence="2 3">
    <name type="scientific">Methylobacterium aquaticum</name>
    <dbReference type="NCBI Taxonomy" id="270351"/>
    <lineage>
        <taxon>Bacteria</taxon>
        <taxon>Pseudomonadati</taxon>
        <taxon>Pseudomonadota</taxon>
        <taxon>Alphaproteobacteria</taxon>
        <taxon>Hyphomicrobiales</taxon>
        <taxon>Methylobacteriaceae</taxon>
        <taxon>Methylobacterium</taxon>
    </lineage>
</organism>
<name>A0A0C6FC39_9HYPH</name>
<evidence type="ECO:0008006" key="4">
    <source>
        <dbReference type="Google" id="ProtNLM"/>
    </source>
</evidence>
<protein>
    <recommendedName>
        <fullName evidence="4">Replication protein</fullName>
    </recommendedName>
</protein>
<dbReference type="PATRIC" id="fig|270351.10.peg.7437"/>
<evidence type="ECO:0000313" key="3">
    <source>
        <dbReference type="Proteomes" id="UP000061432"/>
    </source>
</evidence>
<feature type="region of interest" description="Disordered" evidence="1">
    <location>
        <begin position="1"/>
        <end position="22"/>
    </location>
</feature>
<geneLocation type="plasmid" evidence="3">
    <name>pMaq22A_2p DNA</name>
</geneLocation>
<accession>A0A0C6FC39</accession>
<dbReference type="RefSeq" id="WP_060851264.1">
    <property type="nucleotide sequence ID" value="NZ_AP014706.1"/>
</dbReference>
<keyword evidence="2" id="KW-0614">Plasmid</keyword>
<dbReference type="OrthoDB" id="7308176at2"/>
<reference evidence="3" key="2">
    <citation type="submission" date="2015-01" db="EMBL/GenBank/DDBJ databases">
        <title>Complete genome sequence of Methylobacterium aquaticum strain 22A.</title>
        <authorList>
            <person name="Tani A."/>
            <person name="Ogura Y."/>
            <person name="Hayashi T."/>
        </authorList>
    </citation>
    <scope>NUCLEOTIDE SEQUENCE [LARGE SCALE GENOMIC DNA]</scope>
    <source>
        <strain evidence="3">MA-22A</strain>
        <plasmid evidence="3">Plasmid pMaq22A_2p DNA</plasmid>
    </source>
</reference>
<sequence length="398" mass="44837">MSLSRVPAKRAKNGPDAEQPAQFAFLDSPSGRMTKSFGLWDLTPWQVIYTSSELRQGNYLASVERTFEARGHTYRLTLNPARINRNGVKVEEYPGEREHLIELAIRKIAIQQRKLNLEVSDKDVVAINLQFYDLYKELQSTGHTFGYKEIEEALVILNTAKVTIQRTDYDGDGEPWDLMLGSAILPVMRLRKAGTANKEERSSVYIQVNPLLAEAIRNLDFHDLNYETLMSLKPVSRYIYKRLQHAFVFGENSGSPTLTLAASAVRDACGLNYSRSRKLFEVLATCFEDLKRMKLIESVTEEGVFQGEGKRRSKIDAMYCILPSADFAAQALQAQMNVVRNIEAFEVISGGKRPSQGWIQSADDPKQVRASLRTKRTNPAAQTSLPLLELVVADQPKT</sequence>
<dbReference type="KEGG" id="maqu:Maq22A_2p42610"/>
<reference evidence="2 3" key="1">
    <citation type="journal article" date="2015" name="Genome Announc.">
        <title>Complete Genome Sequence of Methylobacterium aquaticum Strain 22A, Isolated from Racomitrium japonicum Moss.</title>
        <authorList>
            <person name="Tani A."/>
            <person name="Ogura Y."/>
            <person name="Hayashi T."/>
            <person name="Kimbara K."/>
        </authorList>
    </citation>
    <scope>NUCLEOTIDE SEQUENCE [LARGE SCALE GENOMIC DNA]</scope>
    <source>
        <strain evidence="2 3">MA-22A</strain>
        <plasmid evidence="3">Plasmid pMaq22A_2p DNA</plasmid>
    </source>
</reference>